<dbReference type="PANTHER" id="PTHR13345">
    <property type="entry name" value="MEDIATOR OF RNA POLYMERASE II TRANSCRIPTION SUBUNIT 10"/>
    <property type="match status" value="1"/>
</dbReference>
<dbReference type="Gene3D" id="1.10.287.370">
    <property type="match status" value="1"/>
</dbReference>
<feature type="transmembrane region" description="Helical" evidence="1">
    <location>
        <begin position="6"/>
        <end position="23"/>
    </location>
</feature>
<reference evidence="2" key="2">
    <citation type="submission" date="2022-01" db="EMBL/GenBank/DDBJ databases">
        <authorList>
            <person name="Yamashiro T."/>
            <person name="Shiraishi A."/>
            <person name="Satake H."/>
            <person name="Nakayama K."/>
        </authorList>
    </citation>
    <scope>NUCLEOTIDE SEQUENCE</scope>
</reference>
<keyword evidence="3" id="KW-1185">Reference proteome</keyword>
<organism evidence="2 3">
    <name type="scientific">Tanacetum coccineum</name>
    <dbReference type="NCBI Taxonomy" id="301880"/>
    <lineage>
        <taxon>Eukaryota</taxon>
        <taxon>Viridiplantae</taxon>
        <taxon>Streptophyta</taxon>
        <taxon>Embryophyta</taxon>
        <taxon>Tracheophyta</taxon>
        <taxon>Spermatophyta</taxon>
        <taxon>Magnoliopsida</taxon>
        <taxon>eudicotyledons</taxon>
        <taxon>Gunneridae</taxon>
        <taxon>Pentapetalae</taxon>
        <taxon>asterids</taxon>
        <taxon>campanulids</taxon>
        <taxon>Asterales</taxon>
        <taxon>Asteraceae</taxon>
        <taxon>Asteroideae</taxon>
        <taxon>Anthemideae</taxon>
        <taxon>Anthemidinae</taxon>
        <taxon>Tanacetum</taxon>
    </lineage>
</organism>
<evidence type="ECO:0000313" key="2">
    <source>
        <dbReference type="EMBL" id="GJT19872.1"/>
    </source>
</evidence>
<proteinExistence type="predicted"/>
<dbReference type="Pfam" id="PF02996">
    <property type="entry name" value="Prefoldin"/>
    <property type="match status" value="1"/>
</dbReference>
<comment type="caution">
    <text evidence="2">The sequence shown here is derived from an EMBL/GenBank/DDBJ whole genome shotgun (WGS) entry which is preliminary data.</text>
</comment>
<dbReference type="PANTHER" id="PTHR13345:SF9">
    <property type="entry name" value="PROTEIN UXT"/>
    <property type="match status" value="1"/>
</dbReference>
<evidence type="ECO:0000313" key="3">
    <source>
        <dbReference type="Proteomes" id="UP001151760"/>
    </source>
</evidence>
<dbReference type="InterPro" id="IPR009053">
    <property type="entry name" value="Prefoldin"/>
</dbReference>
<evidence type="ECO:0000256" key="1">
    <source>
        <dbReference type="SAM" id="Phobius"/>
    </source>
</evidence>
<sequence>MDAHWHDHSCGFIYFGVSMMLILEEKRQKRDKFFIELAASECFKDVHRLDTDVSGSMSIFYGYSAYRWSMTNLGSQVYTQADVPDTWHIFVDIGLGFHVELTWSKAQIEEYTRLIAQIKAQIKMDSQGIRELLQLLEE</sequence>
<keyword evidence="1" id="KW-0812">Transmembrane</keyword>
<reference evidence="2" key="1">
    <citation type="journal article" date="2022" name="Int. J. Mol. Sci.">
        <title>Draft Genome of Tanacetum Coccineum: Genomic Comparison of Closely Related Tanacetum-Family Plants.</title>
        <authorList>
            <person name="Yamashiro T."/>
            <person name="Shiraishi A."/>
            <person name="Nakayama K."/>
            <person name="Satake H."/>
        </authorList>
    </citation>
    <scope>NUCLEOTIDE SEQUENCE</scope>
</reference>
<gene>
    <name evidence="2" type="ORF">Tco_0878578</name>
</gene>
<accession>A0ABQ5C1K1</accession>
<dbReference type="EMBL" id="BQNB010013754">
    <property type="protein sequence ID" value="GJT19872.1"/>
    <property type="molecule type" value="Genomic_DNA"/>
</dbReference>
<dbReference type="Proteomes" id="UP001151760">
    <property type="component" value="Unassembled WGS sequence"/>
</dbReference>
<keyword evidence="1" id="KW-0472">Membrane</keyword>
<dbReference type="InterPro" id="IPR004127">
    <property type="entry name" value="Prefoldin_subunit_alpha"/>
</dbReference>
<protein>
    <submittedName>
        <fullName evidence="2">Protein UXT</fullName>
    </submittedName>
</protein>
<name>A0ABQ5C1K1_9ASTR</name>
<dbReference type="SUPFAM" id="SSF46579">
    <property type="entry name" value="Prefoldin"/>
    <property type="match status" value="1"/>
</dbReference>
<keyword evidence="1" id="KW-1133">Transmembrane helix</keyword>